<proteinExistence type="predicted"/>
<dbReference type="GO" id="GO:0006644">
    <property type="term" value="P:phospholipid metabolic process"/>
    <property type="evidence" value="ECO:0007669"/>
    <property type="project" value="InterPro"/>
</dbReference>
<evidence type="ECO:0000313" key="2">
    <source>
        <dbReference type="Proteomes" id="UP000799757"/>
    </source>
</evidence>
<reference evidence="1" key="1">
    <citation type="journal article" date="2020" name="Stud. Mycol.">
        <title>101 Dothideomycetes genomes: a test case for predicting lifestyles and emergence of pathogens.</title>
        <authorList>
            <person name="Haridas S."/>
            <person name="Albert R."/>
            <person name="Binder M."/>
            <person name="Bloem J."/>
            <person name="Labutti K."/>
            <person name="Salamov A."/>
            <person name="Andreopoulos B."/>
            <person name="Baker S."/>
            <person name="Barry K."/>
            <person name="Bills G."/>
            <person name="Bluhm B."/>
            <person name="Cannon C."/>
            <person name="Castanera R."/>
            <person name="Culley D."/>
            <person name="Daum C."/>
            <person name="Ezra D."/>
            <person name="Gonzalez J."/>
            <person name="Henrissat B."/>
            <person name="Kuo A."/>
            <person name="Liang C."/>
            <person name="Lipzen A."/>
            <person name="Lutzoni F."/>
            <person name="Magnuson J."/>
            <person name="Mondo S."/>
            <person name="Nolan M."/>
            <person name="Ohm R."/>
            <person name="Pangilinan J."/>
            <person name="Park H.-J."/>
            <person name="Ramirez L."/>
            <person name="Alfaro M."/>
            <person name="Sun H."/>
            <person name="Tritt A."/>
            <person name="Yoshinaga Y."/>
            <person name="Zwiers L.-H."/>
            <person name="Turgeon B."/>
            <person name="Goodwin S."/>
            <person name="Spatafora J."/>
            <person name="Crous P."/>
            <person name="Grigoriev I."/>
        </authorList>
    </citation>
    <scope>NUCLEOTIDE SEQUENCE</scope>
    <source>
        <strain evidence="1">CBS 109.77</strain>
    </source>
</reference>
<dbReference type="EMBL" id="MU002074">
    <property type="protein sequence ID" value="KAF2790429.1"/>
    <property type="molecule type" value="Genomic_DNA"/>
</dbReference>
<feature type="non-terminal residue" evidence="1">
    <location>
        <position position="1"/>
    </location>
</feature>
<dbReference type="Proteomes" id="UP000799757">
    <property type="component" value="Unassembled WGS sequence"/>
</dbReference>
<dbReference type="GO" id="GO:0004623">
    <property type="term" value="F:phospholipase A2 activity"/>
    <property type="evidence" value="ECO:0007669"/>
    <property type="project" value="InterPro"/>
</dbReference>
<evidence type="ECO:0000313" key="1">
    <source>
        <dbReference type="EMBL" id="KAF2790429.1"/>
    </source>
</evidence>
<gene>
    <name evidence="1" type="ORF">K505DRAFT_202356</name>
</gene>
<sequence>AALKAQTDTLLFTASLNYFIETRNAAFTGKHNNTKQLDWESDGCSSSPDRPLGCDFLPGCQRHDFGYRNYKLQRRFNEMTRLKLDKNLSKDLKGACAALEVLKAKICRGMANVYYEAVREFG</sequence>
<dbReference type="Pfam" id="PF09056">
    <property type="entry name" value="Phospholip_A2_3"/>
    <property type="match status" value="1"/>
</dbReference>
<dbReference type="AlphaFoldDB" id="A0A6A6X272"/>
<dbReference type="SUPFAM" id="SSF48619">
    <property type="entry name" value="Phospholipase A2, PLA2"/>
    <property type="match status" value="1"/>
</dbReference>
<organism evidence="1 2">
    <name type="scientific">Melanomma pulvis-pyrius CBS 109.77</name>
    <dbReference type="NCBI Taxonomy" id="1314802"/>
    <lineage>
        <taxon>Eukaryota</taxon>
        <taxon>Fungi</taxon>
        <taxon>Dikarya</taxon>
        <taxon>Ascomycota</taxon>
        <taxon>Pezizomycotina</taxon>
        <taxon>Dothideomycetes</taxon>
        <taxon>Pleosporomycetidae</taxon>
        <taxon>Pleosporales</taxon>
        <taxon>Melanommataceae</taxon>
        <taxon>Melanomma</taxon>
    </lineage>
</organism>
<dbReference type="InterPro" id="IPR015141">
    <property type="entry name" value="PLipase_A2_prok/fun"/>
</dbReference>
<dbReference type="InterPro" id="IPR036444">
    <property type="entry name" value="PLipase_A2_dom_sf"/>
</dbReference>
<dbReference type="GO" id="GO:0050482">
    <property type="term" value="P:arachidonate secretion"/>
    <property type="evidence" value="ECO:0007669"/>
    <property type="project" value="InterPro"/>
</dbReference>
<protein>
    <submittedName>
        <fullName evidence="1">Uncharacterized protein</fullName>
    </submittedName>
</protein>
<dbReference type="Gene3D" id="1.20.90.10">
    <property type="entry name" value="Phospholipase A2 domain"/>
    <property type="match status" value="1"/>
</dbReference>
<feature type="non-terminal residue" evidence="1">
    <location>
        <position position="122"/>
    </location>
</feature>
<accession>A0A6A6X272</accession>
<name>A0A6A6X272_9PLEO</name>
<keyword evidence="2" id="KW-1185">Reference proteome</keyword>
<dbReference type="OrthoDB" id="5120271at2759"/>